<dbReference type="Proteomes" id="UP001178288">
    <property type="component" value="Chromosome"/>
</dbReference>
<organism evidence="1 2">
    <name type="scientific">Neobacillus novalis</name>
    <dbReference type="NCBI Taxonomy" id="220687"/>
    <lineage>
        <taxon>Bacteria</taxon>
        <taxon>Bacillati</taxon>
        <taxon>Bacillota</taxon>
        <taxon>Bacilli</taxon>
        <taxon>Bacillales</taxon>
        <taxon>Bacillaceae</taxon>
        <taxon>Neobacillus</taxon>
    </lineage>
</organism>
<protein>
    <submittedName>
        <fullName evidence="1">Molybdate metabolism regulator</fullName>
    </submittedName>
</protein>
<evidence type="ECO:0000313" key="2">
    <source>
        <dbReference type="Proteomes" id="UP001178288"/>
    </source>
</evidence>
<dbReference type="EMBL" id="CP126114">
    <property type="protein sequence ID" value="WHY87092.1"/>
    <property type="molecule type" value="Genomic_DNA"/>
</dbReference>
<dbReference type="RefSeq" id="WP_235845704.1">
    <property type="nucleotide sequence ID" value="NZ_CP126114.1"/>
</dbReference>
<dbReference type="AlphaFoldDB" id="A0AA95MPK4"/>
<accession>A0AA95MPK4</accession>
<dbReference type="KEGG" id="nnv:QNH39_04300"/>
<keyword evidence="2" id="KW-1185">Reference proteome</keyword>
<gene>
    <name evidence="1" type="ORF">QNH39_04300</name>
</gene>
<reference evidence="1" key="1">
    <citation type="submission" date="2023-05" db="EMBL/GenBank/DDBJ databases">
        <title>Comparative genomics of Bacillaceae isolates and their secondary metabolite potential.</title>
        <authorList>
            <person name="Song L."/>
            <person name="Nielsen L.J."/>
            <person name="Mohite O."/>
            <person name="Xu X."/>
            <person name="Weber T."/>
            <person name="Kovacs A.T."/>
        </authorList>
    </citation>
    <scope>NUCLEOTIDE SEQUENCE</scope>
    <source>
        <strain evidence="1">XLM17</strain>
    </source>
</reference>
<evidence type="ECO:0000313" key="1">
    <source>
        <dbReference type="EMBL" id="WHY87092.1"/>
    </source>
</evidence>
<proteinExistence type="predicted"/>
<name>A0AA95MPK4_9BACI</name>
<sequence>MKKANVIGAFRSDEMQDLLADKGLKSNSDIEFDWEDEDDLAEMFPTLWEHFGEEPLGY</sequence>